<feature type="non-terminal residue" evidence="1">
    <location>
        <position position="45"/>
    </location>
</feature>
<dbReference type="EMBL" id="SZON01002848">
    <property type="protein sequence ID" value="TKI83567.1"/>
    <property type="molecule type" value="Genomic_DNA"/>
</dbReference>
<evidence type="ECO:0000313" key="2">
    <source>
        <dbReference type="Proteomes" id="UP000305222"/>
    </source>
</evidence>
<organism evidence="1 2">
    <name type="scientific">Bacillus wiedmannii</name>
    <dbReference type="NCBI Taxonomy" id="1890302"/>
    <lineage>
        <taxon>Bacteria</taxon>
        <taxon>Bacillati</taxon>
        <taxon>Bacillota</taxon>
        <taxon>Bacilli</taxon>
        <taxon>Bacillales</taxon>
        <taxon>Bacillaceae</taxon>
        <taxon>Bacillus</taxon>
        <taxon>Bacillus cereus group</taxon>
    </lineage>
</organism>
<name>A0A4U3A7D1_9BACI</name>
<sequence length="45" mass="5279">MGSIAKLSQQQLNLKQQLNPKNYPQKDKKLRRRLLLAIAFMLPMI</sequence>
<reference evidence="1 2" key="1">
    <citation type="journal article" date="2019" name="Environ. Microbiol.">
        <title>An active ?-lactamase is a part of an orchestrated cell wall stress resistance network of Bacillus subtilis and related rhizosphere species.</title>
        <authorList>
            <person name="Bucher T."/>
            <person name="Keren-Paz A."/>
            <person name="Hausser J."/>
            <person name="Olender T."/>
            <person name="Cytryn E."/>
            <person name="Kolodkin-Gal I."/>
        </authorList>
    </citation>
    <scope>NUCLEOTIDE SEQUENCE [LARGE SCALE GENOMIC DNA]</scope>
    <source>
        <strain evidence="1 2">I5</strain>
    </source>
</reference>
<accession>A0A4U3A7D1</accession>
<evidence type="ECO:0000313" key="1">
    <source>
        <dbReference type="EMBL" id="TKI83567.1"/>
    </source>
</evidence>
<comment type="caution">
    <text evidence="1">The sequence shown here is derived from an EMBL/GenBank/DDBJ whole genome shotgun (WGS) entry which is preliminary data.</text>
</comment>
<dbReference type="Proteomes" id="UP000305222">
    <property type="component" value="Unassembled WGS sequence"/>
</dbReference>
<dbReference type="AlphaFoldDB" id="A0A4U3A7D1"/>
<proteinExistence type="predicted"/>
<gene>
    <name evidence="1" type="ORF">FC699_32065</name>
</gene>
<protein>
    <submittedName>
        <fullName evidence="1">Septum formation initiator family protein</fullName>
    </submittedName>
</protein>